<organism evidence="1">
    <name type="scientific">hydrothermal vent metagenome</name>
    <dbReference type="NCBI Taxonomy" id="652676"/>
    <lineage>
        <taxon>unclassified sequences</taxon>
        <taxon>metagenomes</taxon>
        <taxon>ecological metagenomes</taxon>
    </lineage>
</organism>
<accession>A0A3B1BSM9</accession>
<protein>
    <submittedName>
        <fullName evidence="1">Uncharacterized protein</fullName>
    </submittedName>
</protein>
<reference evidence="1" key="1">
    <citation type="submission" date="2018-06" db="EMBL/GenBank/DDBJ databases">
        <authorList>
            <person name="Zhirakovskaya E."/>
        </authorList>
    </citation>
    <scope>NUCLEOTIDE SEQUENCE</scope>
</reference>
<name>A0A3B1BSM9_9ZZZZ</name>
<proteinExistence type="predicted"/>
<sequence length="126" mass="13913">MFTPRHRRWYLADVVSAVFSTSSETGTLEEERIRLTKEQADKTAIENAKLRGELVPLDDMGTAWLAMTSAFRASMLSIPGKLAPILAAETDRHRVRQILEAEIEEALAELSQTRITIAGGPDDSAT</sequence>
<evidence type="ECO:0000313" key="1">
    <source>
        <dbReference type="EMBL" id="VAX09335.1"/>
    </source>
</evidence>
<dbReference type="AlphaFoldDB" id="A0A3B1BSM9"/>
<gene>
    <name evidence="1" type="ORF">MNBD_GAMMA25-181</name>
</gene>
<dbReference type="EMBL" id="UOFY01000035">
    <property type="protein sequence ID" value="VAX09335.1"/>
    <property type="molecule type" value="Genomic_DNA"/>
</dbReference>